<gene>
    <name evidence="3" type="ORF">VTL71DRAFT_13003</name>
</gene>
<evidence type="ECO:0000313" key="3">
    <source>
        <dbReference type="EMBL" id="KAL2071768.1"/>
    </source>
</evidence>
<dbReference type="Proteomes" id="UP001595075">
    <property type="component" value="Unassembled WGS sequence"/>
</dbReference>
<keyword evidence="2" id="KW-1133">Transmembrane helix</keyword>
<feature type="transmembrane region" description="Helical" evidence="2">
    <location>
        <begin position="360"/>
        <end position="381"/>
    </location>
</feature>
<keyword evidence="4" id="KW-1185">Reference proteome</keyword>
<comment type="caution">
    <text evidence="3">The sequence shown here is derived from an EMBL/GenBank/DDBJ whole genome shotgun (WGS) entry which is preliminary data.</text>
</comment>
<feature type="transmembrane region" description="Helical" evidence="2">
    <location>
        <begin position="167"/>
        <end position="185"/>
    </location>
</feature>
<feature type="transmembrane region" description="Helical" evidence="2">
    <location>
        <begin position="41"/>
        <end position="66"/>
    </location>
</feature>
<evidence type="ECO:0000256" key="1">
    <source>
        <dbReference type="SAM" id="MobiDB-lite"/>
    </source>
</evidence>
<proteinExistence type="predicted"/>
<evidence type="ECO:0000256" key="2">
    <source>
        <dbReference type="SAM" id="Phobius"/>
    </source>
</evidence>
<keyword evidence="2" id="KW-0472">Membrane</keyword>
<evidence type="ECO:0000313" key="4">
    <source>
        <dbReference type="Proteomes" id="UP001595075"/>
    </source>
</evidence>
<sequence>MASLILARGLHSLIATRETTLSQNSAWNALSKRNQSRDDTAANVVGLVLVVANIVFLVPVFLIIVYTIDRLYPTLVAVEADAPPEYELLASKEPTVQPHSELHGGSTSKDVVVPDDTDESSSSKLMPDETAGVPATPSEPITSSLFSTLRLLHTSGGGLYKAFRWRLLSNVVFGIAFWVVFNIPYMPIPLVIILPALAATKIETAWTHAVISNQRDGALYKTLPSYLSILKATAIPVVAEAVVNYLISAVALLTMGKRTGSVDPLGVLPVYEKTGSLTAVCTLLVTAVTLHACLSVPVNVMLIRTRAAMISGDASTMVPLDASIRAQSAEDMGFMAFLGVWRTFSRASWIRIVKANLKSIGFTVGIEIAVITFIFAQYLIFNLIVGPSKHN</sequence>
<reference evidence="3 4" key="1">
    <citation type="journal article" date="2024" name="Commun. Biol.">
        <title>Comparative genomic analysis of thermophilic fungi reveals convergent evolutionary adaptations and gene losses.</title>
        <authorList>
            <person name="Steindorff A.S."/>
            <person name="Aguilar-Pontes M.V."/>
            <person name="Robinson A.J."/>
            <person name="Andreopoulos B."/>
            <person name="LaButti K."/>
            <person name="Kuo A."/>
            <person name="Mondo S."/>
            <person name="Riley R."/>
            <person name="Otillar R."/>
            <person name="Haridas S."/>
            <person name="Lipzen A."/>
            <person name="Grimwood J."/>
            <person name="Schmutz J."/>
            <person name="Clum A."/>
            <person name="Reid I.D."/>
            <person name="Moisan M.C."/>
            <person name="Butler G."/>
            <person name="Nguyen T.T.M."/>
            <person name="Dewar K."/>
            <person name="Conant G."/>
            <person name="Drula E."/>
            <person name="Henrissat B."/>
            <person name="Hansel C."/>
            <person name="Singer S."/>
            <person name="Hutchinson M.I."/>
            <person name="de Vries R.P."/>
            <person name="Natvig D.O."/>
            <person name="Powell A.J."/>
            <person name="Tsang A."/>
            <person name="Grigoriev I.V."/>
        </authorList>
    </citation>
    <scope>NUCLEOTIDE SEQUENCE [LARGE SCALE GENOMIC DNA]</scope>
    <source>
        <strain evidence="3 4">CBS 494.80</strain>
    </source>
</reference>
<feature type="region of interest" description="Disordered" evidence="1">
    <location>
        <begin position="96"/>
        <end position="139"/>
    </location>
</feature>
<accession>A0ABR4CQX2</accession>
<feature type="transmembrane region" description="Helical" evidence="2">
    <location>
        <begin position="276"/>
        <end position="302"/>
    </location>
</feature>
<dbReference type="EMBL" id="JAZHXI010000005">
    <property type="protein sequence ID" value="KAL2071768.1"/>
    <property type="molecule type" value="Genomic_DNA"/>
</dbReference>
<protein>
    <submittedName>
        <fullName evidence="3">Uncharacterized protein</fullName>
    </submittedName>
</protein>
<name>A0ABR4CQX2_9HELO</name>
<feature type="transmembrane region" description="Helical" evidence="2">
    <location>
        <begin position="232"/>
        <end position="256"/>
    </location>
</feature>
<organism evidence="3 4">
    <name type="scientific">Oculimacula yallundae</name>
    <dbReference type="NCBI Taxonomy" id="86028"/>
    <lineage>
        <taxon>Eukaryota</taxon>
        <taxon>Fungi</taxon>
        <taxon>Dikarya</taxon>
        <taxon>Ascomycota</taxon>
        <taxon>Pezizomycotina</taxon>
        <taxon>Leotiomycetes</taxon>
        <taxon>Helotiales</taxon>
        <taxon>Ploettnerulaceae</taxon>
        <taxon>Oculimacula</taxon>
    </lineage>
</organism>
<keyword evidence="2" id="KW-0812">Transmembrane</keyword>